<reference evidence="5" key="1">
    <citation type="submission" date="2022-04" db="EMBL/GenBank/DDBJ databases">
        <title>Whole genome sequence of Sphaerotilus sp. FB-5.</title>
        <authorList>
            <person name="Takeda M."/>
            <person name="Narihara S."/>
            <person name="Akimoto M."/>
            <person name="Akimoto R."/>
            <person name="Nishiyashiki S."/>
            <person name="Murakami T."/>
        </authorList>
    </citation>
    <scope>NUCLEOTIDE SEQUENCE</scope>
    <source>
        <strain evidence="5">FB-5</strain>
    </source>
</reference>
<sequence length="431" mass="44023">MDRGSADPVATPPVSALGPDELHDWLRLLETPGVGRTSARRLLAAFGSPAGVFDASPASWREVAGAAAAQALAKVPASLGELNARTQAWLQVAPNRQVLTLGDADYPASLLELADPPLLLYAEGRLDRLAEPALAIVGSRNPSAQGLANARAFASSLSAAGVVVVSGLALGIDGAAHEGALEAVGAGGAGTIAVLGTGLDAVYPRRHVALAQRVAGQGLLLSEYSLGTPPIAAHFPLRNRLIAGLSLGTLVVEAALQSGSLITARLAVEAGREVFAIPGSIHSPQVKGCHALIKQGAKLVEQTQDILDELQQLRSGRAGLAAARYLKVNGNGNGRATEPREGEAPAGAPGPSSQALQAPQGMLDLRPAAGAGVDGEDPVLAALGWSPATLEVLQVRCGLSATELSVRLLELELLGEVARLPGQLFQRQAQS</sequence>
<evidence type="ECO:0000313" key="5">
    <source>
        <dbReference type="EMBL" id="BDI03069.1"/>
    </source>
</evidence>
<dbReference type="PANTHER" id="PTHR43022">
    <property type="entry name" value="PROTEIN SMF"/>
    <property type="match status" value="1"/>
</dbReference>
<organism evidence="5 6">
    <name type="scientific">Sphaerotilus microaerophilus</name>
    <dbReference type="NCBI Taxonomy" id="2914710"/>
    <lineage>
        <taxon>Bacteria</taxon>
        <taxon>Pseudomonadati</taxon>
        <taxon>Pseudomonadota</taxon>
        <taxon>Betaproteobacteria</taxon>
        <taxon>Burkholderiales</taxon>
        <taxon>Sphaerotilaceae</taxon>
        <taxon>Sphaerotilus</taxon>
    </lineage>
</organism>
<evidence type="ECO:0000259" key="3">
    <source>
        <dbReference type="Pfam" id="PF02481"/>
    </source>
</evidence>
<evidence type="ECO:0000256" key="2">
    <source>
        <dbReference type="SAM" id="MobiDB-lite"/>
    </source>
</evidence>
<dbReference type="InterPro" id="IPR057666">
    <property type="entry name" value="DrpA_SLOG"/>
</dbReference>
<protein>
    <submittedName>
        <fullName evidence="5">DNA processing protein DprA</fullName>
    </submittedName>
</protein>
<dbReference type="Gene3D" id="1.10.10.10">
    <property type="entry name" value="Winged helix-like DNA-binding domain superfamily/Winged helix DNA-binding domain"/>
    <property type="match status" value="1"/>
</dbReference>
<dbReference type="Pfam" id="PF17782">
    <property type="entry name" value="WHD_DprA"/>
    <property type="match status" value="1"/>
</dbReference>
<dbReference type="Pfam" id="PF02481">
    <property type="entry name" value="DNA_processg_A"/>
    <property type="match status" value="1"/>
</dbReference>
<gene>
    <name evidence="5" type="primary">smf</name>
    <name evidence="5" type="ORF">CATMQ487_00390</name>
</gene>
<dbReference type="SUPFAM" id="SSF47781">
    <property type="entry name" value="RuvA domain 2-like"/>
    <property type="match status" value="1"/>
</dbReference>
<dbReference type="PANTHER" id="PTHR43022:SF1">
    <property type="entry name" value="PROTEIN SMF"/>
    <property type="match status" value="1"/>
</dbReference>
<evidence type="ECO:0000313" key="6">
    <source>
        <dbReference type="Proteomes" id="UP001057498"/>
    </source>
</evidence>
<comment type="similarity">
    <text evidence="1">Belongs to the DprA/Smf family.</text>
</comment>
<dbReference type="EMBL" id="AP025730">
    <property type="protein sequence ID" value="BDI03069.1"/>
    <property type="molecule type" value="Genomic_DNA"/>
</dbReference>
<feature type="domain" description="Smf/DprA SLOG" evidence="3">
    <location>
        <begin position="98"/>
        <end position="310"/>
    </location>
</feature>
<feature type="region of interest" description="Disordered" evidence="2">
    <location>
        <begin position="331"/>
        <end position="357"/>
    </location>
</feature>
<dbReference type="Gene3D" id="3.40.50.450">
    <property type="match status" value="1"/>
</dbReference>
<dbReference type="Proteomes" id="UP001057498">
    <property type="component" value="Chromosome"/>
</dbReference>
<dbReference type="InterPro" id="IPR036388">
    <property type="entry name" value="WH-like_DNA-bd_sf"/>
</dbReference>
<dbReference type="SUPFAM" id="SSF102405">
    <property type="entry name" value="MCP/YpsA-like"/>
    <property type="match status" value="1"/>
</dbReference>
<dbReference type="InterPro" id="IPR010994">
    <property type="entry name" value="RuvA_2-like"/>
</dbReference>
<evidence type="ECO:0000259" key="4">
    <source>
        <dbReference type="Pfam" id="PF17782"/>
    </source>
</evidence>
<dbReference type="InterPro" id="IPR003488">
    <property type="entry name" value="DprA"/>
</dbReference>
<evidence type="ECO:0000256" key="1">
    <source>
        <dbReference type="ARBA" id="ARBA00006525"/>
    </source>
</evidence>
<name>A0ABM7YE86_9BURK</name>
<accession>A0ABM7YE86</accession>
<dbReference type="NCBIfam" id="TIGR00732">
    <property type="entry name" value="dprA"/>
    <property type="match status" value="1"/>
</dbReference>
<dbReference type="RefSeq" id="WP_251971395.1">
    <property type="nucleotide sequence ID" value="NZ_AP025730.1"/>
</dbReference>
<proteinExistence type="inferred from homology"/>
<dbReference type="InterPro" id="IPR041614">
    <property type="entry name" value="DprA_WH"/>
</dbReference>
<keyword evidence="6" id="KW-1185">Reference proteome</keyword>
<feature type="domain" description="DprA winged helix" evidence="4">
    <location>
        <begin position="371"/>
        <end position="423"/>
    </location>
</feature>